<feature type="transmembrane region" description="Helical" evidence="1">
    <location>
        <begin position="20"/>
        <end position="41"/>
    </location>
</feature>
<name>D8JZ80_HYPDA</name>
<protein>
    <submittedName>
        <fullName evidence="2">Copper ABC transporter, permease protein NosY</fullName>
    </submittedName>
</protein>
<organism evidence="2 3">
    <name type="scientific">Hyphomicrobium denitrificans (strain ATCC 51888 / DSM 1869 / NCIMB 11706 / TK 0415)</name>
    <dbReference type="NCBI Taxonomy" id="582899"/>
    <lineage>
        <taxon>Bacteria</taxon>
        <taxon>Pseudomonadati</taxon>
        <taxon>Pseudomonadota</taxon>
        <taxon>Alphaproteobacteria</taxon>
        <taxon>Hyphomicrobiales</taxon>
        <taxon>Hyphomicrobiaceae</taxon>
        <taxon>Hyphomicrobium</taxon>
    </lineage>
</organism>
<feature type="transmembrane region" description="Helical" evidence="1">
    <location>
        <begin position="105"/>
        <end position="127"/>
    </location>
</feature>
<keyword evidence="1" id="KW-1133">Transmembrane helix</keyword>
<dbReference type="STRING" id="582899.Hden_1879"/>
<dbReference type="Pfam" id="PF12679">
    <property type="entry name" value="ABC2_membrane_2"/>
    <property type="match status" value="1"/>
</dbReference>
<dbReference type="eggNOG" id="COG1277">
    <property type="taxonomic scope" value="Bacteria"/>
</dbReference>
<dbReference type="GO" id="GO:0005886">
    <property type="term" value="C:plasma membrane"/>
    <property type="evidence" value="ECO:0007669"/>
    <property type="project" value="UniProtKB-SubCell"/>
</dbReference>
<sequence precursor="true">MTNILLIAWKEIQECLRNRWVVAMTLLLAALALSLTFLGSAPTGTVGTSALDVVIVSLSSLTIFVIPLVALLISHDAIVGEMERGTMLLLLSYPVSRLQVLLGKFLGHLAVLTFATAFGYGAAAIALMVSGAEIGGGSWAAFAGMILTSILLGAVFIAIGYLISALVRERATAAGISIGVWLLLVVLFDMAMLGALVVDQGRTISSAAVSGMLLFNPTDVYRLFNLAGAENVSVLTNMSGIADQASLSPAVLLATLVIWVLVPLTLAGLTFSRREL</sequence>
<dbReference type="PANTHER" id="PTHR43471">
    <property type="entry name" value="ABC TRANSPORTER PERMEASE"/>
    <property type="match status" value="1"/>
</dbReference>
<feature type="transmembrane region" description="Helical" evidence="1">
    <location>
        <begin position="139"/>
        <end position="163"/>
    </location>
</feature>
<dbReference type="PANTHER" id="PTHR43471:SF1">
    <property type="entry name" value="ABC TRANSPORTER PERMEASE PROTEIN NOSY-RELATED"/>
    <property type="match status" value="1"/>
</dbReference>
<reference evidence="3" key="1">
    <citation type="journal article" date="2011" name="J. Bacteriol.">
        <title>Genome sequences of eight morphologically diverse alphaproteobacteria.</title>
        <authorList>
            <consortium name="US DOE Joint Genome Institute"/>
            <person name="Brown P.J."/>
            <person name="Kysela D.T."/>
            <person name="Buechlein A."/>
            <person name="Hemmerich C."/>
            <person name="Brun Y.V."/>
        </authorList>
    </citation>
    <scope>NUCLEOTIDE SEQUENCE [LARGE SCALE GENOMIC DNA]</scope>
    <source>
        <strain evidence="3">ATCC 51888 / DSM 1869 / NCIB 11706 / TK 0415</strain>
    </source>
</reference>
<dbReference type="HOGENOM" id="CLU_071765_1_0_5"/>
<dbReference type="RefSeq" id="WP_013215841.1">
    <property type="nucleotide sequence ID" value="NC_014313.1"/>
</dbReference>
<dbReference type="Proteomes" id="UP000002033">
    <property type="component" value="Chromosome"/>
</dbReference>
<feature type="transmembrane region" description="Helical" evidence="1">
    <location>
        <begin position="175"/>
        <end position="198"/>
    </location>
</feature>
<feature type="transmembrane region" description="Helical" evidence="1">
    <location>
        <begin position="250"/>
        <end position="271"/>
    </location>
</feature>
<keyword evidence="1" id="KW-0812">Transmembrane</keyword>
<dbReference type="GO" id="GO:0140359">
    <property type="term" value="F:ABC-type transporter activity"/>
    <property type="evidence" value="ECO:0007669"/>
    <property type="project" value="InterPro"/>
</dbReference>
<keyword evidence="1" id="KW-0472">Membrane</keyword>
<keyword evidence="3" id="KW-1185">Reference proteome</keyword>
<dbReference type="AlphaFoldDB" id="D8JZ80"/>
<dbReference type="KEGG" id="hdn:Hden_1879"/>
<proteinExistence type="predicted"/>
<evidence type="ECO:0000313" key="2">
    <source>
        <dbReference type="EMBL" id="ADJ23682.1"/>
    </source>
</evidence>
<dbReference type="EMBL" id="CP002083">
    <property type="protein sequence ID" value="ADJ23682.1"/>
    <property type="molecule type" value="Genomic_DNA"/>
</dbReference>
<feature type="transmembrane region" description="Helical" evidence="1">
    <location>
        <begin position="53"/>
        <end position="74"/>
    </location>
</feature>
<accession>D8JZ80</accession>
<dbReference type="OrthoDB" id="9805862at2"/>
<evidence type="ECO:0000256" key="1">
    <source>
        <dbReference type="SAM" id="Phobius"/>
    </source>
</evidence>
<gene>
    <name evidence="2" type="ordered locus">Hden_1879</name>
</gene>
<evidence type="ECO:0000313" key="3">
    <source>
        <dbReference type="Proteomes" id="UP000002033"/>
    </source>
</evidence>